<dbReference type="GO" id="GO:0005886">
    <property type="term" value="C:plasma membrane"/>
    <property type="evidence" value="ECO:0007669"/>
    <property type="project" value="UniProtKB-SubCell"/>
</dbReference>
<feature type="transmembrane region" description="Helical" evidence="11">
    <location>
        <begin position="284"/>
        <end position="317"/>
    </location>
</feature>
<evidence type="ECO:0000256" key="6">
    <source>
        <dbReference type="ARBA" id="ARBA00022781"/>
    </source>
</evidence>
<dbReference type="Pfam" id="PF00119">
    <property type="entry name" value="ATP-synt_A"/>
    <property type="match status" value="1"/>
</dbReference>
<keyword evidence="13" id="KW-0378">Hydrolase</keyword>
<dbReference type="PANTHER" id="PTHR42823:SF3">
    <property type="entry name" value="ATP SYNTHASE SUBUNIT A, CHLOROPLASTIC"/>
    <property type="match status" value="1"/>
</dbReference>
<dbReference type="GO" id="GO:0045259">
    <property type="term" value="C:proton-transporting ATP synthase complex"/>
    <property type="evidence" value="ECO:0007669"/>
    <property type="project" value="UniProtKB-KW"/>
</dbReference>
<dbReference type="InterPro" id="IPR045082">
    <property type="entry name" value="ATP_syn_F0_a_bact/chloroplast"/>
</dbReference>
<comment type="function">
    <text evidence="11">Key component of the proton channel; it plays a direct role in the translocation of protons across the membrane.</text>
</comment>
<feature type="transmembrane region" description="Helical" evidence="11">
    <location>
        <begin position="204"/>
        <end position="223"/>
    </location>
</feature>
<accession>A0A6J4VC02</accession>
<dbReference type="SUPFAM" id="SSF81336">
    <property type="entry name" value="F1F0 ATP synthase subunit A"/>
    <property type="match status" value="1"/>
</dbReference>
<comment type="subcellular location">
    <subcellularLocation>
        <location evidence="11">Cell membrane</location>
        <topology evidence="11">Multi-pass membrane protein</topology>
    </subcellularLocation>
    <subcellularLocation>
        <location evidence="1">Membrane</location>
        <topology evidence="1">Multi-pass membrane protein</topology>
    </subcellularLocation>
</comment>
<keyword evidence="4 11" id="KW-0138">CF(0)</keyword>
<keyword evidence="6 11" id="KW-0375">Hydrogen ion transport</keyword>
<organism evidence="13">
    <name type="scientific">uncultured Thermomicrobiales bacterium</name>
    <dbReference type="NCBI Taxonomy" id="1645740"/>
    <lineage>
        <taxon>Bacteria</taxon>
        <taxon>Pseudomonadati</taxon>
        <taxon>Thermomicrobiota</taxon>
        <taxon>Thermomicrobia</taxon>
        <taxon>Thermomicrobiales</taxon>
        <taxon>environmental samples</taxon>
    </lineage>
</organism>
<evidence type="ECO:0000256" key="10">
    <source>
        <dbReference type="ARBA" id="ARBA00023310"/>
    </source>
</evidence>
<dbReference type="PANTHER" id="PTHR42823">
    <property type="entry name" value="ATP SYNTHASE SUBUNIT A, CHLOROPLASTIC"/>
    <property type="match status" value="1"/>
</dbReference>
<dbReference type="EMBL" id="CADCWF010000287">
    <property type="protein sequence ID" value="CAA9574704.1"/>
    <property type="molecule type" value="Genomic_DNA"/>
</dbReference>
<dbReference type="GO" id="GO:0016787">
    <property type="term" value="F:hydrolase activity"/>
    <property type="evidence" value="ECO:0007669"/>
    <property type="project" value="UniProtKB-KW"/>
</dbReference>
<dbReference type="HAMAP" id="MF_01393">
    <property type="entry name" value="ATP_synth_a_bact"/>
    <property type="match status" value="1"/>
</dbReference>
<dbReference type="InterPro" id="IPR035908">
    <property type="entry name" value="F0_ATP_A_sf"/>
</dbReference>
<evidence type="ECO:0000256" key="5">
    <source>
        <dbReference type="ARBA" id="ARBA00022692"/>
    </source>
</evidence>
<keyword evidence="3 11" id="KW-0813">Transport</keyword>
<name>A0A6J4VC02_9BACT</name>
<evidence type="ECO:0000256" key="9">
    <source>
        <dbReference type="ARBA" id="ARBA00023136"/>
    </source>
</evidence>
<reference evidence="13" key="1">
    <citation type="submission" date="2020-02" db="EMBL/GenBank/DDBJ databases">
        <authorList>
            <person name="Meier V. D."/>
        </authorList>
    </citation>
    <scope>NUCLEOTIDE SEQUENCE</scope>
    <source>
        <strain evidence="13">AVDCRST_MAG59</strain>
    </source>
</reference>
<dbReference type="AlphaFoldDB" id="A0A6J4VC02"/>
<dbReference type="GO" id="GO:0042777">
    <property type="term" value="P:proton motive force-driven plasma membrane ATP synthesis"/>
    <property type="evidence" value="ECO:0007669"/>
    <property type="project" value="TreeGrafter"/>
</dbReference>
<feature type="region of interest" description="Disordered" evidence="12">
    <location>
        <begin position="112"/>
        <end position="146"/>
    </location>
</feature>
<keyword evidence="9 11" id="KW-0472">Membrane</keyword>
<sequence>MDIHISIAAERLAQLGPIAFTNSMLTMFIVMALLLLVFGAIARNAKPVPGRAQGIFELIAEFLLNLVEGTGGKEMGRRVFPLVGAIFIFIAFSNYTGVLPGVGTIYLSEGGEAASGGTETDLEPVGGEAPGEDADNPAEEEHETEGSLEIASVAPVGAARPAAAQTEGEGAVEGEAHSEEGTGATAETHEAEHIPLFRPPNADLNMTLAMAVLTFSVVQFAGIRAHGVGGRLKHMADPPFLFPIELISEFSRIISLSARLFGNVFAGEVLLGVIYAMVNAIKIAVIPLAFPVVFIGLELLFGTIQALVFALLTLIYITLASAGHGDEHGHEAVSDKVTHTEGAHGLGNVPAGAAD</sequence>
<keyword evidence="5 11" id="KW-0812">Transmembrane</keyword>
<evidence type="ECO:0000256" key="4">
    <source>
        <dbReference type="ARBA" id="ARBA00022547"/>
    </source>
</evidence>
<keyword evidence="10 11" id="KW-0066">ATP synthesis</keyword>
<keyword evidence="8 11" id="KW-0406">Ion transport</keyword>
<gene>
    <name evidence="11" type="primary">atpB</name>
    <name evidence="13" type="ORF">AVDCRST_MAG59-3961</name>
</gene>
<keyword evidence="7 11" id="KW-1133">Transmembrane helix</keyword>
<dbReference type="GO" id="GO:0046933">
    <property type="term" value="F:proton-transporting ATP synthase activity, rotational mechanism"/>
    <property type="evidence" value="ECO:0007669"/>
    <property type="project" value="UniProtKB-UniRule"/>
</dbReference>
<evidence type="ECO:0000256" key="11">
    <source>
        <dbReference type="HAMAP-Rule" id="MF_01393"/>
    </source>
</evidence>
<feature type="compositionally biased region" description="Acidic residues" evidence="12">
    <location>
        <begin position="130"/>
        <end position="143"/>
    </location>
</feature>
<feature type="transmembrane region" description="Helical" evidence="11">
    <location>
        <begin position="79"/>
        <end position="98"/>
    </location>
</feature>
<dbReference type="Gene3D" id="1.20.120.220">
    <property type="entry name" value="ATP synthase, F0 complex, subunit A"/>
    <property type="match status" value="1"/>
</dbReference>
<dbReference type="CDD" id="cd00310">
    <property type="entry name" value="ATP-synt_Fo_a_6"/>
    <property type="match status" value="1"/>
</dbReference>
<evidence type="ECO:0000256" key="8">
    <source>
        <dbReference type="ARBA" id="ARBA00023065"/>
    </source>
</evidence>
<evidence type="ECO:0000313" key="13">
    <source>
        <dbReference type="EMBL" id="CAA9574704.1"/>
    </source>
</evidence>
<feature type="transmembrane region" description="Helical" evidence="11">
    <location>
        <begin position="20"/>
        <end position="41"/>
    </location>
</feature>
<evidence type="ECO:0000256" key="7">
    <source>
        <dbReference type="ARBA" id="ARBA00022989"/>
    </source>
</evidence>
<feature type="region of interest" description="Disordered" evidence="12">
    <location>
        <begin position="159"/>
        <end position="190"/>
    </location>
</feature>
<evidence type="ECO:0000256" key="2">
    <source>
        <dbReference type="ARBA" id="ARBA00006810"/>
    </source>
</evidence>
<evidence type="ECO:0000256" key="1">
    <source>
        <dbReference type="ARBA" id="ARBA00004141"/>
    </source>
</evidence>
<evidence type="ECO:0000256" key="3">
    <source>
        <dbReference type="ARBA" id="ARBA00022448"/>
    </source>
</evidence>
<keyword evidence="11" id="KW-1003">Cell membrane</keyword>
<protein>
    <recommendedName>
        <fullName evidence="11">ATP synthase subunit a</fullName>
    </recommendedName>
    <alternativeName>
        <fullName evidence="11">ATP synthase F0 sector subunit a</fullName>
    </alternativeName>
    <alternativeName>
        <fullName evidence="11">F-ATPase subunit 6</fullName>
    </alternativeName>
</protein>
<proteinExistence type="inferred from homology"/>
<comment type="similarity">
    <text evidence="2 11">Belongs to the ATPase A chain family.</text>
</comment>
<evidence type="ECO:0000256" key="12">
    <source>
        <dbReference type="SAM" id="MobiDB-lite"/>
    </source>
</evidence>
<dbReference type="InterPro" id="IPR000568">
    <property type="entry name" value="ATP_synth_F0_asu"/>
</dbReference>